<dbReference type="HOGENOM" id="CLU_642684_0_0_1"/>
<evidence type="ECO:0000313" key="2">
    <source>
        <dbReference type="Proteomes" id="UP000054166"/>
    </source>
</evidence>
<dbReference type="OrthoDB" id="2959108at2759"/>
<reference evidence="2" key="2">
    <citation type="submission" date="2015-01" db="EMBL/GenBank/DDBJ databases">
        <title>Evolutionary Origins and Diversification of the Mycorrhizal Mutualists.</title>
        <authorList>
            <consortium name="DOE Joint Genome Institute"/>
            <consortium name="Mycorrhizal Genomics Consortium"/>
            <person name="Kohler A."/>
            <person name="Kuo A."/>
            <person name="Nagy L.G."/>
            <person name="Floudas D."/>
            <person name="Copeland A."/>
            <person name="Barry K.W."/>
            <person name="Cichocki N."/>
            <person name="Veneault-Fourrey C."/>
            <person name="LaButti K."/>
            <person name="Lindquist E.A."/>
            <person name="Lipzen A."/>
            <person name="Lundell T."/>
            <person name="Morin E."/>
            <person name="Murat C."/>
            <person name="Riley R."/>
            <person name="Ohm R."/>
            <person name="Sun H."/>
            <person name="Tunlid A."/>
            <person name="Henrissat B."/>
            <person name="Grigoriev I.V."/>
            <person name="Hibbett D.S."/>
            <person name="Martin F."/>
        </authorList>
    </citation>
    <scope>NUCLEOTIDE SEQUENCE [LARGE SCALE GENOMIC DNA]</scope>
    <source>
        <strain evidence="2">F 1598</strain>
    </source>
</reference>
<dbReference type="Proteomes" id="UP000054166">
    <property type="component" value="Unassembled WGS sequence"/>
</dbReference>
<name>A0A0C3C192_PILCF</name>
<accession>A0A0C3C192</accession>
<organism evidence="1 2">
    <name type="scientific">Piloderma croceum (strain F 1598)</name>
    <dbReference type="NCBI Taxonomy" id="765440"/>
    <lineage>
        <taxon>Eukaryota</taxon>
        <taxon>Fungi</taxon>
        <taxon>Dikarya</taxon>
        <taxon>Basidiomycota</taxon>
        <taxon>Agaricomycotina</taxon>
        <taxon>Agaricomycetes</taxon>
        <taxon>Agaricomycetidae</taxon>
        <taxon>Atheliales</taxon>
        <taxon>Atheliaceae</taxon>
        <taxon>Piloderma</taxon>
    </lineage>
</organism>
<dbReference type="AlphaFoldDB" id="A0A0C3C192"/>
<keyword evidence="2" id="KW-1185">Reference proteome</keyword>
<proteinExistence type="predicted"/>
<dbReference type="STRING" id="765440.A0A0C3C192"/>
<dbReference type="InParanoid" id="A0A0C3C192"/>
<sequence>MGVKGLWLILAPRAQHQNLNKITIHDGFERLRGARAYQLGINISIWFEELQQVKAFRLTAATRQKTVLQQFLCIPQLNAIPIIMMGQDGTMLFGLLSGVDYNMNQGLQECGAHTTLDVVKYGLGPSLCHAVTTMDLAQFCNYLTGWCECLCEILCMDPQNLIGRQNPACAEYITDAFPDPEAVHSYLRPLTSCSHAQLLPTVNSQLLPNVTWIGELCKQYFEWATPMEILLRFLKHVWPGVVLQMVCQDIIKADEKWGLALDSPALPTTAPNVLSTDLAIATLSGLHELTECKSDFAEGSKGKKHQQDSSAIADISSHVDVWFPSVIFCTWTVGKMSKALLMDWGDVCPKPSVTMPATANSQVHHVDVDSTTSTPPPIHPMPTSCGCSIIDLTTPPYEAPHLSSHFTDGMVIDLTHESEVIYDLTSM</sequence>
<reference evidence="1 2" key="1">
    <citation type="submission" date="2014-04" db="EMBL/GenBank/DDBJ databases">
        <authorList>
            <consortium name="DOE Joint Genome Institute"/>
            <person name="Kuo A."/>
            <person name="Tarkka M."/>
            <person name="Buscot F."/>
            <person name="Kohler A."/>
            <person name="Nagy L.G."/>
            <person name="Floudas D."/>
            <person name="Copeland A."/>
            <person name="Barry K.W."/>
            <person name="Cichocki N."/>
            <person name="Veneault-Fourrey C."/>
            <person name="LaButti K."/>
            <person name="Lindquist E.A."/>
            <person name="Lipzen A."/>
            <person name="Lundell T."/>
            <person name="Morin E."/>
            <person name="Murat C."/>
            <person name="Sun H."/>
            <person name="Tunlid A."/>
            <person name="Henrissat B."/>
            <person name="Grigoriev I.V."/>
            <person name="Hibbett D.S."/>
            <person name="Martin F."/>
            <person name="Nordberg H.P."/>
            <person name="Cantor M.N."/>
            <person name="Hua S.X."/>
        </authorList>
    </citation>
    <scope>NUCLEOTIDE SEQUENCE [LARGE SCALE GENOMIC DNA]</scope>
    <source>
        <strain evidence="1 2">F 1598</strain>
    </source>
</reference>
<gene>
    <name evidence="1" type="ORF">PILCRDRAFT_88180</name>
</gene>
<evidence type="ECO:0000313" key="1">
    <source>
        <dbReference type="EMBL" id="KIM83362.1"/>
    </source>
</evidence>
<protein>
    <submittedName>
        <fullName evidence="1">Uncharacterized protein</fullName>
    </submittedName>
</protein>
<dbReference type="EMBL" id="KN832991">
    <property type="protein sequence ID" value="KIM83362.1"/>
    <property type="molecule type" value="Genomic_DNA"/>
</dbReference>